<feature type="transmembrane region" description="Helical" evidence="1">
    <location>
        <begin position="45"/>
        <end position="62"/>
    </location>
</feature>
<proteinExistence type="predicted"/>
<reference evidence="3" key="1">
    <citation type="submission" date="2016-10" db="EMBL/GenBank/DDBJ databases">
        <authorList>
            <person name="Varghese N."/>
            <person name="Submissions S."/>
        </authorList>
    </citation>
    <scope>NUCLEOTIDE SEQUENCE [LARGE SCALE GENOMIC DNA]</scope>
    <source>
        <strain evidence="3">CGMCC 1.12041</strain>
    </source>
</reference>
<evidence type="ECO:0000256" key="1">
    <source>
        <dbReference type="SAM" id="Phobius"/>
    </source>
</evidence>
<evidence type="ECO:0000313" key="2">
    <source>
        <dbReference type="EMBL" id="SFC66883.1"/>
    </source>
</evidence>
<dbReference type="STRING" id="1164594.SAMN05216204_108175"/>
<organism evidence="2 3">
    <name type="scientific">Massilia yuzhufengensis</name>
    <dbReference type="NCBI Taxonomy" id="1164594"/>
    <lineage>
        <taxon>Bacteria</taxon>
        <taxon>Pseudomonadati</taxon>
        <taxon>Pseudomonadota</taxon>
        <taxon>Betaproteobacteria</taxon>
        <taxon>Burkholderiales</taxon>
        <taxon>Oxalobacteraceae</taxon>
        <taxon>Telluria group</taxon>
        <taxon>Massilia</taxon>
    </lineage>
</organism>
<dbReference type="RefSeq" id="WP_143084547.1">
    <property type="nucleotide sequence ID" value="NZ_FOLD01000008.1"/>
</dbReference>
<protein>
    <submittedName>
        <fullName evidence="2">Uncharacterized protein</fullName>
    </submittedName>
</protein>
<keyword evidence="1" id="KW-1133">Transmembrane helix</keyword>
<feature type="transmembrane region" description="Helical" evidence="1">
    <location>
        <begin position="106"/>
        <end position="127"/>
    </location>
</feature>
<feature type="transmembrane region" description="Helical" evidence="1">
    <location>
        <begin position="21"/>
        <end position="39"/>
    </location>
</feature>
<dbReference type="EMBL" id="FOLD01000008">
    <property type="protein sequence ID" value="SFC66883.1"/>
    <property type="molecule type" value="Genomic_DNA"/>
</dbReference>
<sequence length="228" mass="24973">MQEASPAATDVQVRDLPQVRATANLLIAVGILELVYGQWTAPPGQLKLDIMWLAVGLALYFGNAKLIAVIRWMALFAVVPAVVMPVQQLLLAPLELTMVQLRLYPAQVLLFFVPLLITAALVSFVAWRLNSEPVKSVLRAHGRTPAGPVVPAVLGLLVIIGSTAFLHRTLDGPDAAQAAEMAAKRFGTKYKYFTNRLHVVSNKGTTVYATVQMWNDHEALQVPVQWSR</sequence>
<dbReference type="OrthoDB" id="8702267at2"/>
<name>A0A1I1L908_9BURK</name>
<dbReference type="AlphaFoldDB" id="A0A1I1L908"/>
<evidence type="ECO:0000313" key="3">
    <source>
        <dbReference type="Proteomes" id="UP000198639"/>
    </source>
</evidence>
<keyword evidence="1" id="KW-0472">Membrane</keyword>
<keyword evidence="1" id="KW-0812">Transmembrane</keyword>
<keyword evidence="3" id="KW-1185">Reference proteome</keyword>
<dbReference type="Proteomes" id="UP000198639">
    <property type="component" value="Unassembled WGS sequence"/>
</dbReference>
<accession>A0A1I1L908</accession>
<gene>
    <name evidence="2" type="ORF">SAMN05216204_108175</name>
</gene>
<feature type="transmembrane region" description="Helical" evidence="1">
    <location>
        <begin position="148"/>
        <end position="167"/>
    </location>
</feature>